<evidence type="ECO:0000256" key="1">
    <source>
        <dbReference type="SAM" id="Coils"/>
    </source>
</evidence>
<feature type="coiled-coil region" evidence="1">
    <location>
        <begin position="184"/>
        <end position="211"/>
    </location>
</feature>
<reference evidence="2 3" key="1">
    <citation type="submission" date="2020-04" db="EMBL/GenBank/DDBJ databases">
        <title>MicrobeNet Type strains.</title>
        <authorList>
            <person name="Nicholson A.C."/>
        </authorList>
    </citation>
    <scope>NUCLEOTIDE SEQUENCE [LARGE SCALE GENOMIC DNA]</scope>
    <source>
        <strain evidence="2 3">DSM 44113</strain>
    </source>
</reference>
<protein>
    <submittedName>
        <fullName evidence="2">Uncharacterized protein</fullName>
    </submittedName>
</protein>
<keyword evidence="1" id="KW-0175">Coiled coil</keyword>
<gene>
    <name evidence="2" type="ORF">HF999_04305</name>
</gene>
<name>A0A846WXI2_9ACTN</name>
<organism evidence="2 3">
    <name type="scientific">Tsukamurella spumae</name>
    <dbReference type="NCBI Taxonomy" id="44753"/>
    <lineage>
        <taxon>Bacteria</taxon>
        <taxon>Bacillati</taxon>
        <taxon>Actinomycetota</taxon>
        <taxon>Actinomycetes</taxon>
        <taxon>Mycobacteriales</taxon>
        <taxon>Tsukamurellaceae</taxon>
        <taxon>Tsukamurella</taxon>
    </lineage>
</organism>
<dbReference type="RefSeq" id="WP_168544679.1">
    <property type="nucleotide sequence ID" value="NZ_JAAXOQ010000004.1"/>
</dbReference>
<keyword evidence="3" id="KW-1185">Reference proteome</keyword>
<sequence>MSDDQDTVVPLYTLATDDVGPLPVSADVDGITPERLRELRSALAVLADAPIATLEVHHAPEGVDRSRGIPLDVASPLAQQLALLVAGASRVAKGGSGEVLYRMVVPAKVAGRLGAGVVPMASKSVAGGIHSAMVGKSGIAAHASFVPVAGKTGLAGGVAGAAGAGAAMTIAAPLVLMAVAAGLSAHAEQQRREQMEKIAALLEKADRARLESERNQLDGCRSAIDKATAVLLDEGRIGASLGLDSAAHAIDTAVATADRRLGTWEKALADLPEGKVELGQLRNLLPGVDDEAGEFQIQLELAGLALALKRRVILLQAVEHAQLEEGNLFENFTRTLRLDQKNVERVESGLYRVLSTLSQVRLDRSHGIRDIVFRAGQVDELLEAGERLRALGNRVADPAGAHRDVAIDIVGATDGSVVVLPAVAS</sequence>
<evidence type="ECO:0000313" key="3">
    <source>
        <dbReference type="Proteomes" id="UP000582646"/>
    </source>
</evidence>
<evidence type="ECO:0000313" key="2">
    <source>
        <dbReference type="EMBL" id="NKY17594.1"/>
    </source>
</evidence>
<dbReference type="Proteomes" id="UP000582646">
    <property type="component" value="Unassembled WGS sequence"/>
</dbReference>
<proteinExistence type="predicted"/>
<comment type="caution">
    <text evidence="2">The sequence shown here is derived from an EMBL/GenBank/DDBJ whole genome shotgun (WGS) entry which is preliminary data.</text>
</comment>
<accession>A0A846WXI2</accession>
<dbReference type="AlphaFoldDB" id="A0A846WXI2"/>
<dbReference type="EMBL" id="JAAXOQ010000004">
    <property type="protein sequence ID" value="NKY17594.1"/>
    <property type="molecule type" value="Genomic_DNA"/>
</dbReference>